<feature type="transmembrane region" description="Helical" evidence="7">
    <location>
        <begin position="271"/>
        <end position="289"/>
    </location>
</feature>
<feature type="domain" description="Major facilitator superfamily (MFS) profile" evidence="8">
    <location>
        <begin position="5"/>
        <end position="381"/>
    </location>
</feature>
<evidence type="ECO:0000259" key="8">
    <source>
        <dbReference type="PROSITE" id="PS50850"/>
    </source>
</evidence>
<gene>
    <name evidence="9" type="ORF">A9Q68_01890</name>
</gene>
<dbReference type="InterPro" id="IPR011701">
    <property type="entry name" value="MFS"/>
</dbReference>
<dbReference type="InterPro" id="IPR020846">
    <property type="entry name" value="MFS_dom"/>
</dbReference>
<feature type="transmembrane region" description="Helical" evidence="7">
    <location>
        <begin position="156"/>
        <end position="179"/>
    </location>
</feature>
<feature type="transmembrane region" description="Helical" evidence="7">
    <location>
        <begin position="337"/>
        <end position="355"/>
    </location>
</feature>
<name>A0A1L8MNH3_9STRE</name>
<dbReference type="STRING" id="1856638.A9Q68_01890"/>
<dbReference type="Gene3D" id="1.20.1250.20">
    <property type="entry name" value="MFS general substrate transporter like domains"/>
    <property type="match status" value="1"/>
</dbReference>
<dbReference type="PANTHER" id="PTHR23514:SF3">
    <property type="entry name" value="BYPASS OF STOP CODON PROTEIN 6"/>
    <property type="match status" value="1"/>
</dbReference>
<feature type="transmembrane region" description="Helical" evidence="7">
    <location>
        <begin position="34"/>
        <end position="54"/>
    </location>
</feature>
<dbReference type="SUPFAM" id="SSF103473">
    <property type="entry name" value="MFS general substrate transporter"/>
    <property type="match status" value="1"/>
</dbReference>
<evidence type="ECO:0000313" key="10">
    <source>
        <dbReference type="Proteomes" id="UP000182015"/>
    </source>
</evidence>
<keyword evidence="10" id="KW-1185">Reference proteome</keyword>
<evidence type="ECO:0000256" key="3">
    <source>
        <dbReference type="ARBA" id="ARBA00022448"/>
    </source>
</evidence>
<dbReference type="GO" id="GO:0022857">
    <property type="term" value="F:transmembrane transporter activity"/>
    <property type="evidence" value="ECO:0007669"/>
    <property type="project" value="InterPro"/>
</dbReference>
<comment type="subcellular location">
    <subcellularLocation>
        <location evidence="1">Cell membrane</location>
        <topology evidence="1">Multi-pass membrane protein</topology>
    </subcellularLocation>
</comment>
<evidence type="ECO:0000256" key="2">
    <source>
        <dbReference type="ARBA" id="ARBA00008335"/>
    </source>
</evidence>
<dbReference type="PROSITE" id="PS50850">
    <property type="entry name" value="MFS"/>
    <property type="match status" value="1"/>
</dbReference>
<dbReference type="EMBL" id="LZDD01000001">
    <property type="protein sequence ID" value="OJF72320.1"/>
    <property type="molecule type" value="Genomic_DNA"/>
</dbReference>
<keyword evidence="5 7" id="KW-1133">Transmembrane helix</keyword>
<feature type="transmembrane region" description="Helical" evidence="7">
    <location>
        <begin position="295"/>
        <end position="316"/>
    </location>
</feature>
<dbReference type="AlphaFoldDB" id="A0A1L8MNH3"/>
<feature type="transmembrane region" description="Helical" evidence="7">
    <location>
        <begin position="361"/>
        <end position="381"/>
    </location>
</feature>
<sequence length="385" mass="41916">MVHLLLLVIYLSFISLGLPDGMLGAAWPAMRTDMGLPLSYMGMVTTIICLATIFSSLQSDRLNKKYGTGLVTTVSVGMTALAIIGFGLSHAFWQICLIAIPYGLGAGSVDAALNNYVALHFSSKHMSWLHCMWGVGASTGTYALGYSFTLGHTWHFGYILVGIIQAIFTAILFLNLSLWQKDDLEKQDQATSKAMTIKEVLAISGAKEIMMTFFAYCALEGIAGLWASSYMVEAKGLTLSLAATFASLLYLGITIGRGINGFMSMRFSNDFLIRLGQSIIMTGILILMIPIRNEWVTLIGLLLIGLGCAPIYPCIIHSTPEHFGKEKSQAMIGVEMAFAYTGFVIMPAVFGLLAQSLSVDIFPYLLAILLLVMFVMHSKVIKIHL</sequence>
<dbReference type="Pfam" id="PF07690">
    <property type="entry name" value="MFS_1"/>
    <property type="match status" value="1"/>
</dbReference>
<comment type="caution">
    <text evidence="9">The sequence shown here is derived from an EMBL/GenBank/DDBJ whole genome shotgun (WGS) entry which is preliminary data.</text>
</comment>
<keyword evidence="4 7" id="KW-0812">Transmembrane</keyword>
<evidence type="ECO:0000313" key="9">
    <source>
        <dbReference type="EMBL" id="OJF72320.1"/>
    </source>
</evidence>
<comment type="similarity">
    <text evidence="2">Belongs to the major facilitator superfamily.</text>
</comment>
<evidence type="ECO:0000256" key="4">
    <source>
        <dbReference type="ARBA" id="ARBA00022692"/>
    </source>
</evidence>
<dbReference type="PANTHER" id="PTHR23514">
    <property type="entry name" value="BYPASS OF STOP CODON PROTEIN 6"/>
    <property type="match status" value="1"/>
</dbReference>
<evidence type="ECO:0000256" key="7">
    <source>
        <dbReference type="SAM" id="Phobius"/>
    </source>
</evidence>
<feature type="transmembrane region" description="Helical" evidence="7">
    <location>
        <begin position="125"/>
        <end position="144"/>
    </location>
</feature>
<dbReference type="OrthoDB" id="9795150at2"/>
<evidence type="ECO:0000256" key="6">
    <source>
        <dbReference type="ARBA" id="ARBA00023136"/>
    </source>
</evidence>
<dbReference type="Proteomes" id="UP000182015">
    <property type="component" value="Unassembled WGS sequence"/>
</dbReference>
<keyword evidence="6 7" id="KW-0472">Membrane</keyword>
<feature type="transmembrane region" description="Helical" evidence="7">
    <location>
        <begin position="92"/>
        <end position="113"/>
    </location>
</feature>
<dbReference type="InterPro" id="IPR036259">
    <property type="entry name" value="MFS_trans_sf"/>
</dbReference>
<dbReference type="InterPro" id="IPR051788">
    <property type="entry name" value="MFS_Transporter"/>
</dbReference>
<feature type="transmembrane region" description="Helical" evidence="7">
    <location>
        <begin position="66"/>
        <end position="86"/>
    </location>
</feature>
<evidence type="ECO:0000256" key="1">
    <source>
        <dbReference type="ARBA" id="ARBA00004651"/>
    </source>
</evidence>
<accession>A0A1L8MNH3</accession>
<reference evidence="10" key="1">
    <citation type="submission" date="2016-06" db="EMBL/GenBank/DDBJ databases">
        <authorList>
            <person name="de Vries S.P.W."/>
            <person name="Hadjirin N.F."/>
            <person name="Lay E.M."/>
            <person name="Zadoks R.N."/>
            <person name="Peacock S.J."/>
            <person name="Parkhill J."/>
            <person name="Grant A.J."/>
            <person name="Mcdougall S."/>
            <person name="Holmes M.A."/>
        </authorList>
    </citation>
    <scope>NUCLEOTIDE SEQUENCE [LARGE SCALE GENOMIC DNA]</scope>
    <source>
        <strain evidence="10">NZ1587</strain>
    </source>
</reference>
<keyword evidence="3" id="KW-0813">Transport</keyword>
<feature type="transmembrane region" description="Helical" evidence="7">
    <location>
        <begin position="200"/>
        <end position="227"/>
    </location>
</feature>
<dbReference type="RefSeq" id="WP_071792975.1">
    <property type="nucleotide sequence ID" value="NZ_LZDD01000001.1"/>
</dbReference>
<feature type="transmembrane region" description="Helical" evidence="7">
    <location>
        <begin position="239"/>
        <end position="259"/>
    </location>
</feature>
<organism evidence="9 10">
    <name type="scientific">Streptococcus bovimastitidis</name>
    <dbReference type="NCBI Taxonomy" id="1856638"/>
    <lineage>
        <taxon>Bacteria</taxon>
        <taxon>Bacillati</taxon>
        <taxon>Bacillota</taxon>
        <taxon>Bacilli</taxon>
        <taxon>Lactobacillales</taxon>
        <taxon>Streptococcaceae</taxon>
        <taxon>Streptococcus</taxon>
    </lineage>
</organism>
<proteinExistence type="inferred from homology"/>
<evidence type="ECO:0000256" key="5">
    <source>
        <dbReference type="ARBA" id="ARBA00022989"/>
    </source>
</evidence>
<protein>
    <submittedName>
        <fullName evidence="9">MFS transporter</fullName>
    </submittedName>
</protein>
<dbReference type="GO" id="GO:0005886">
    <property type="term" value="C:plasma membrane"/>
    <property type="evidence" value="ECO:0007669"/>
    <property type="project" value="UniProtKB-SubCell"/>
</dbReference>